<accession>A0ABY5MKU5</accession>
<sequence length="30" mass="3301">MGNVLVPEFAVSYWQASNQFYCSIAGISCD</sequence>
<dbReference type="Proteomes" id="UP001342418">
    <property type="component" value="Chromosome"/>
</dbReference>
<evidence type="ECO:0000313" key="2">
    <source>
        <dbReference type="Proteomes" id="UP001342418"/>
    </source>
</evidence>
<gene>
    <name evidence="1" type="ORF">NTH_00958</name>
</gene>
<dbReference type="EMBL" id="CP030941">
    <property type="protein sequence ID" value="UUP16511.1"/>
    <property type="molecule type" value="Genomic_DNA"/>
</dbReference>
<name>A0ABY5MKU5_9HYPH</name>
<reference evidence="1 2" key="1">
    <citation type="submission" date="2018-07" db="EMBL/GenBank/DDBJ databases">
        <title>Genome sequence of Nitratireductor thuwali#1536.</title>
        <authorList>
            <person name="Michoud G."/>
            <person name="Merlino G."/>
            <person name="Sefrji F.O."/>
            <person name="Daffonchio D."/>
        </authorList>
    </citation>
    <scope>NUCLEOTIDE SEQUENCE [LARGE SCALE GENOMIC DNA]</scope>
    <source>
        <strain evidence="2">Nit1536</strain>
    </source>
</reference>
<proteinExistence type="predicted"/>
<protein>
    <submittedName>
        <fullName evidence="1">Uncharacterized protein</fullName>
    </submittedName>
</protein>
<organism evidence="1 2">
    <name type="scientific">Nitratireductor thuwali</name>
    <dbReference type="NCBI Taxonomy" id="2267699"/>
    <lineage>
        <taxon>Bacteria</taxon>
        <taxon>Pseudomonadati</taxon>
        <taxon>Pseudomonadota</taxon>
        <taxon>Alphaproteobacteria</taxon>
        <taxon>Hyphomicrobiales</taxon>
        <taxon>Phyllobacteriaceae</taxon>
        <taxon>Nitratireductor</taxon>
    </lineage>
</organism>
<keyword evidence="2" id="KW-1185">Reference proteome</keyword>
<evidence type="ECO:0000313" key="1">
    <source>
        <dbReference type="EMBL" id="UUP16511.1"/>
    </source>
</evidence>